<gene>
    <name evidence="3" type="ORF">AAHA92_12481</name>
</gene>
<dbReference type="Pfam" id="PF03760">
    <property type="entry name" value="LEA_1"/>
    <property type="match status" value="1"/>
</dbReference>
<evidence type="ECO:0000313" key="3">
    <source>
        <dbReference type="EMBL" id="KAL1556929.1"/>
    </source>
</evidence>
<feature type="region of interest" description="Disordered" evidence="2">
    <location>
        <begin position="25"/>
        <end position="47"/>
    </location>
</feature>
<proteinExistence type="inferred from homology"/>
<evidence type="ECO:0000313" key="4">
    <source>
        <dbReference type="Proteomes" id="UP001567538"/>
    </source>
</evidence>
<dbReference type="EMBL" id="JBEAFC010000005">
    <property type="protein sequence ID" value="KAL1556929.1"/>
    <property type="molecule type" value="Genomic_DNA"/>
</dbReference>
<keyword evidence="4" id="KW-1185">Reference proteome</keyword>
<sequence length="127" mass="13409">MQSAKQKAADAAAVAKEHVEILRAKTQEKAEKAAAPTKEGREITHERRKAKEAEAKMKMHVAKADHAADKLHSAQHGGLCGIGCNHHHHGGGYQDPVVGSAVAPAYPPTVAPAYPPTGYPPGWTAPK</sequence>
<evidence type="ECO:0000256" key="1">
    <source>
        <dbReference type="ARBA" id="ARBA00010975"/>
    </source>
</evidence>
<dbReference type="Proteomes" id="UP001567538">
    <property type="component" value="Unassembled WGS sequence"/>
</dbReference>
<dbReference type="AlphaFoldDB" id="A0ABD1HP17"/>
<reference evidence="3 4" key="1">
    <citation type="submission" date="2024-06" db="EMBL/GenBank/DDBJ databases">
        <title>A chromosome level genome sequence of Diviner's sage (Salvia divinorum).</title>
        <authorList>
            <person name="Ford S.A."/>
            <person name="Ro D.-K."/>
            <person name="Ness R.W."/>
            <person name="Phillips M.A."/>
        </authorList>
    </citation>
    <scope>NUCLEOTIDE SEQUENCE [LARGE SCALE GENOMIC DNA]</scope>
    <source>
        <strain evidence="3">SAF-2024a</strain>
        <tissue evidence="3">Leaf</tissue>
    </source>
</reference>
<protein>
    <submittedName>
        <fullName evidence="3">Late embryogenesis abundant protein 6</fullName>
    </submittedName>
</protein>
<comment type="similarity">
    <text evidence="1">Belongs to the LEA type 1 family.</text>
</comment>
<dbReference type="PANTHER" id="PTHR33493:SF6">
    <property type="entry name" value="LATE EMBRYOGENESIS ABUNDANT PROTEIN 6"/>
    <property type="match status" value="1"/>
</dbReference>
<dbReference type="InterPro" id="IPR005513">
    <property type="entry name" value="LEA_1"/>
</dbReference>
<organism evidence="3 4">
    <name type="scientific">Salvia divinorum</name>
    <name type="common">Maria pastora</name>
    <name type="synonym">Diviner's sage</name>
    <dbReference type="NCBI Taxonomy" id="28513"/>
    <lineage>
        <taxon>Eukaryota</taxon>
        <taxon>Viridiplantae</taxon>
        <taxon>Streptophyta</taxon>
        <taxon>Embryophyta</taxon>
        <taxon>Tracheophyta</taxon>
        <taxon>Spermatophyta</taxon>
        <taxon>Magnoliopsida</taxon>
        <taxon>eudicotyledons</taxon>
        <taxon>Gunneridae</taxon>
        <taxon>Pentapetalae</taxon>
        <taxon>asterids</taxon>
        <taxon>lamiids</taxon>
        <taxon>Lamiales</taxon>
        <taxon>Lamiaceae</taxon>
        <taxon>Nepetoideae</taxon>
        <taxon>Mentheae</taxon>
        <taxon>Salviinae</taxon>
        <taxon>Salvia</taxon>
        <taxon>Salvia subgen. Calosphace</taxon>
    </lineage>
</organism>
<evidence type="ECO:0000256" key="2">
    <source>
        <dbReference type="SAM" id="MobiDB-lite"/>
    </source>
</evidence>
<name>A0ABD1HP17_SALDI</name>
<comment type="caution">
    <text evidence="3">The sequence shown here is derived from an EMBL/GenBank/DDBJ whole genome shotgun (WGS) entry which is preliminary data.</text>
</comment>
<dbReference type="PANTHER" id="PTHR33493">
    <property type="entry name" value="LATE EMBRYOGENESIS ABUNDANT PROTEIN 6-RELATED"/>
    <property type="match status" value="1"/>
</dbReference>
<accession>A0ABD1HP17</accession>